<feature type="compositionally biased region" description="Polar residues" evidence="1">
    <location>
        <begin position="93"/>
        <end position="105"/>
    </location>
</feature>
<accession>A0AAV4CXM5</accession>
<evidence type="ECO:0000256" key="1">
    <source>
        <dbReference type="SAM" id="MobiDB-lite"/>
    </source>
</evidence>
<evidence type="ECO:0000313" key="2">
    <source>
        <dbReference type="EMBL" id="GFO36664.1"/>
    </source>
</evidence>
<dbReference type="Proteomes" id="UP000735302">
    <property type="component" value="Unassembled WGS sequence"/>
</dbReference>
<dbReference type="EMBL" id="BLXT01007118">
    <property type="protein sequence ID" value="GFO36664.1"/>
    <property type="molecule type" value="Genomic_DNA"/>
</dbReference>
<feature type="region of interest" description="Disordered" evidence="1">
    <location>
        <begin position="93"/>
        <end position="121"/>
    </location>
</feature>
<proteinExistence type="predicted"/>
<evidence type="ECO:0000313" key="3">
    <source>
        <dbReference type="Proteomes" id="UP000735302"/>
    </source>
</evidence>
<organism evidence="2 3">
    <name type="scientific">Plakobranchus ocellatus</name>
    <dbReference type="NCBI Taxonomy" id="259542"/>
    <lineage>
        <taxon>Eukaryota</taxon>
        <taxon>Metazoa</taxon>
        <taxon>Spiralia</taxon>
        <taxon>Lophotrochozoa</taxon>
        <taxon>Mollusca</taxon>
        <taxon>Gastropoda</taxon>
        <taxon>Heterobranchia</taxon>
        <taxon>Euthyneura</taxon>
        <taxon>Panpulmonata</taxon>
        <taxon>Sacoglossa</taxon>
        <taxon>Placobranchoidea</taxon>
        <taxon>Plakobranchidae</taxon>
        <taxon>Plakobranchus</taxon>
    </lineage>
</organism>
<name>A0AAV4CXM5_9GAST</name>
<gene>
    <name evidence="2" type="ORF">PoB_006316900</name>
</gene>
<protein>
    <submittedName>
        <fullName evidence="2">Uncharacterized protein</fullName>
    </submittedName>
</protein>
<dbReference type="AlphaFoldDB" id="A0AAV4CXM5"/>
<sequence>MLLRIQPYDCTIEYKPGPEMTEADCLSRANPKAAKCRLLRARAALQADRAQTIRNLFFAVHEIPDQLMTDNVRQFVCEELTTLPKSGGYLTSRQARITPSPTGSPSAWFKPSRRHSRHAAY</sequence>
<comment type="caution">
    <text evidence="2">The sequence shown here is derived from an EMBL/GenBank/DDBJ whole genome shotgun (WGS) entry which is preliminary data.</text>
</comment>
<keyword evidence="3" id="KW-1185">Reference proteome</keyword>
<reference evidence="2 3" key="1">
    <citation type="journal article" date="2021" name="Elife">
        <title>Chloroplast acquisition without the gene transfer in kleptoplastic sea slugs, Plakobranchus ocellatus.</title>
        <authorList>
            <person name="Maeda T."/>
            <person name="Takahashi S."/>
            <person name="Yoshida T."/>
            <person name="Shimamura S."/>
            <person name="Takaki Y."/>
            <person name="Nagai Y."/>
            <person name="Toyoda A."/>
            <person name="Suzuki Y."/>
            <person name="Arimoto A."/>
            <person name="Ishii H."/>
            <person name="Satoh N."/>
            <person name="Nishiyama T."/>
            <person name="Hasebe M."/>
            <person name="Maruyama T."/>
            <person name="Minagawa J."/>
            <person name="Obokata J."/>
            <person name="Shigenobu S."/>
        </authorList>
    </citation>
    <scope>NUCLEOTIDE SEQUENCE [LARGE SCALE GENOMIC DNA]</scope>
</reference>
<feature type="compositionally biased region" description="Basic residues" evidence="1">
    <location>
        <begin position="111"/>
        <end position="121"/>
    </location>
</feature>